<dbReference type="Proteomes" id="UP000320055">
    <property type="component" value="Unassembled WGS sequence"/>
</dbReference>
<keyword evidence="2" id="KW-1185">Reference proteome</keyword>
<reference evidence="1 2" key="1">
    <citation type="submission" date="2019-01" db="EMBL/GenBank/DDBJ databases">
        <authorList>
            <person name="Brito A."/>
        </authorList>
    </citation>
    <scope>NUCLEOTIDE SEQUENCE [LARGE SCALE GENOMIC DNA]</scope>
    <source>
        <strain evidence="1">1</strain>
    </source>
</reference>
<gene>
    <name evidence="1" type="ORF">H1P_390026</name>
</gene>
<proteinExistence type="predicted"/>
<dbReference type="EMBL" id="CAACVJ010000323">
    <property type="protein sequence ID" value="VEP15958.1"/>
    <property type="molecule type" value="Genomic_DNA"/>
</dbReference>
<evidence type="ECO:0000313" key="2">
    <source>
        <dbReference type="Proteomes" id="UP000320055"/>
    </source>
</evidence>
<dbReference type="AlphaFoldDB" id="A0A563VWX4"/>
<organism evidence="1 2">
    <name type="scientific">Hyella patelloides LEGE 07179</name>
    <dbReference type="NCBI Taxonomy" id="945734"/>
    <lineage>
        <taxon>Bacteria</taxon>
        <taxon>Bacillati</taxon>
        <taxon>Cyanobacteriota</taxon>
        <taxon>Cyanophyceae</taxon>
        <taxon>Pleurocapsales</taxon>
        <taxon>Hyellaceae</taxon>
        <taxon>Hyella</taxon>
    </lineage>
</organism>
<accession>A0A563VWX4</accession>
<protein>
    <submittedName>
        <fullName evidence="1">Uncharacterized protein</fullName>
    </submittedName>
</protein>
<name>A0A563VWX4_9CYAN</name>
<sequence>MFEGMSLRYHHHQLDFLEPSKHLLLHHYLEIQNNEQSSLDYLNYISSIRIFFYIFIANKIQLKPAKHQQIIANDCQKLDIG</sequence>
<evidence type="ECO:0000313" key="1">
    <source>
        <dbReference type="EMBL" id="VEP15958.1"/>
    </source>
</evidence>